<dbReference type="Proteomes" id="UP000325003">
    <property type="component" value="Unassembled WGS sequence"/>
</dbReference>
<protein>
    <submittedName>
        <fullName evidence="3">DUF3043 domain-containing protein</fullName>
    </submittedName>
</protein>
<feature type="compositionally biased region" description="Basic and acidic residues" evidence="1">
    <location>
        <begin position="16"/>
        <end position="36"/>
    </location>
</feature>
<evidence type="ECO:0000256" key="1">
    <source>
        <dbReference type="SAM" id="MobiDB-lite"/>
    </source>
</evidence>
<name>A0A5B1LBB6_9ACTN</name>
<organism evidence="3 4">
    <name type="scientific">Nocardioides humilatus</name>
    <dbReference type="NCBI Taxonomy" id="2607660"/>
    <lineage>
        <taxon>Bacteria</taxon>
        <taxon>Bacillati</taxon>
        <taxon>Actinomycetota</taxon>
        <taxon>Actinomycetes</taxon>
        <taxon>Propionibacteriales</taxon>
        <taxon>Nocardioidaceae</taxon>
        <taxon>Nocardioides</taxon>
    </lineage>
</organism>
<reference evidence="3 4" key="1">
    <citation type="submission" date="2019-09" db="EMBL/GenBank/DDBJ databases">
        <title>Nocardioides panacisoli sp. nov., isolated from the soil of a ginseng field.</title>
        <authorList>
            <person name="Cho C."/>
        </authorList>
    </citation>
    <scope>NUCLEOTIDE SEQUENCE [LARGE SCALE GENOMIC DNA]</scope>
    <source>
        <strain evidence="3 4">BN130099</strain>
    </source>
</reference>
<keyword evidence="4" id="KW-1185">Reference proteome</keyword>
<proteinExistence type="predicted"/>
<feature type="transmembrane region" description="Helical" evidence="2">
    <location>
        <begin position="121"/>
        <end position="144"/>
    </location>
</feature>
<dbReference type="InterPro" id="IPR021403">
    <property type="entry name" value="DUF3043"/>
</dbReference>
<dbReference type="AlphaFoldDB" id="A0A5B1LBB6"/>
<sequence>MFRRTKSESEPLVETVVKEGGKGRPTPKRKEAEAAARAKARTPRTRQELAKREREFKSESSRKIREGMKAGEERFLLPRDKGPVRRFIRDYIDSRFTIVELLIPLLVIAMILGYAGNPALASASTIIIFVTFLFVIVDIVVLRLRLRKELARRFPTETLKGTTWYAVSRSMQMKFMRMPKAKVKIGQSLPDDYR</sequence>
<feature type="transmembrane region" description="Helical" evidence="2">
    <location>
        <begin position="96"/>
        <end position="115"/>
    </location>
</feature>
<keyword evidence="2" id="KW-1133">Transmembrane helix</keyword>
<dbReference type="Pfam" id="PF11241">
    <property type="entry name" value="DUF3043"/>
    <property type="match status" value="1"/>
</dbReference>
<evidence type="ECO:0000256" key="2">
    <source>
        <dbReference type="SAM" id="Phobius"/>
    </source>
</evidence>
<gene>
    <name evidence="3" type="ORF">F0U44_15340</name>
</gene>
<comment type="caution">
    <text evidence="3">The sequence shown here is derived from an EMBL/GenBank/DDBJ whole genome shotgun (WGS) entry which is preliminary data.</text>
</comment>
<evidence type="ECO:0000313" key="4">
    <source>
        <dbReference type="Proteomes" id="UP000325003"/>
    </source>
</evidence>
<dbReference type="EMBL" id="VUJV01000004">
    <property type="protein sequence ID" value="KAA1418023.1"/>
    <property type="molecule type" value="Genomic_DNA"/>
</dbReference>
<keyword evidence="2" id="KW-0812">Transmembrane</keyword>
<accession>A0A5B1LBB6</accession>
<feature type="region of interest" description="Disordered" evidence="1">
    <location>
        <begin position="1"/>
        <end position="63"/>
    </location>
</feature>
<reference evidence="3 4" key="2">
    <citation type="submission" date="2019-09" db="EMBL/GenBank/DDBJ databases">
        <authorList>
            <person name="Jin C."/>
        </authorList>
    </citation>
    <scope>NUCLEOTIDE SEQUENCE [LARGE SCALE GENOMIC DNA]</scope>
    <source>
        <strain evidence="3 4">BN130099</strain>
    </source>
</reference>
<evidence type="ECO:0000313" key="3">
    <source>
        <dbReference type="EMBL" id="KAA1418023.1"/>
    </source>
</evidence>
<keyword evidence="2" id="KW-0472">Membrane</keyword>
<feature type="compositionally biased region" description="Basic and acidic residues" evidence="1">
    <location>
        <begin position="45"/>
        <end position="63"/>
    </location>
</feature>